<dbReference type="Proteomes" id="UP000541444">
    <property type="component" value="Unassembled WGS sequence"/>
</dbReference>
<reference evidence="2 3" key="1">
    <citation type="journal article" date="2020" name="IScience">
        <title>Genome Sequencing of the Endangered Kingdonia uniflora (Circaeasteraceae, Ranunculales) Reveals Potential Mechanisms of Evolutionary Specialization.</title>
        <authorList>
            <person name="Sun Y."/>
            <person name="Deng T."/>
            <person name="Zhang A."/>
            <person name="Moore M.J."/>
            <person name="Landis J.B."/>
            <person name="Lin N."/>
            <person name="Zhang H."/>
            <person name="Zhang X."/>
            <person name="Huang J."/>
            <person name="Zhang X."/>
            <person name="Sun H."/>
            <person name="Wang H."/>
        </authorList>
    </citation>
    <scope>NUCLEOTIDE SEQUENCE [LARGE SCALE GENOMIC DNA]</scope>
    <source>
        <strain evidence="2">TB1705</strain>
        <tissue evidence="2">Leaf</tissue>
    </source>
</reference>
<name>A0A7J7NRF8_9MAGN</name>
<dbReference type="EMBL" id="JACGCM010000622">
    <property type="protein sequence ID" value="KAF6169791.1"/>
    <property type="molecule type" value="Genomic_DNA"/>
</dbReference>
<proteinExistence type="predicted"/>
<sequence length="429" mass="49406">MNELKRNQCMFSPLGEWIPYCETDLEDEYFKVDNPMTQEDLEEALPIQPSMSSSIILFVNPINSFEETMTETKYFSLYSNDFSDDDDDEIKYEYMESPSHYTIICEEFIDDDICTKVQKLEIAEPVADVINLSFLSQSLYKSPQPCLEPRPPDINYDVVNQWVDESSLQDISLLLGVDCILVATKESLLDTVAQEEAELEVVLEDLGINRKMRVKSRVKKVEKSQSTILTTSIDGYSKDKMDAIRVDTYVDEEEDKEIEDVVAGIVDGLDGVSLQTVRNIQGDDNERSVGENEKVELELSRLHENDARQYNQEFTEELDRIREANEDKEDQHVKVYFKFVEATQTAIDLAQKIEEKDTEIEKGQKKIAELKEHTANLKSQNDTLMVKSREADMARYRIQSLERSKEGLNRSMTGLKNDLIRTNNNLEQS</sequence>
<protein>
    <submittedName>
        <fullName evidence="2">Uncharacterized protein</fullName>
    </submittedName>
</protein>
<keyword evidence="1" id="KW-0175">Coiled coil</keyword>
<keyword evidence="3" id="KW-1185">Reference proteome</keyword>
<evidence type="ECO:0000313" key="3">
    <source>
        <dbReference type="Proteomes" id="UP000541444"/>
    </source>
</evidence>
<organism evidence="2 3">
    <name type="scientific">Kingdonia uniflora</name>
    <dbReference type="NCBI Taxonomy" id="39325"/>
    <lineage>
        <taxon>Eukaryota</taxon>
        <taxon>Viridiplantae</taxon>
        <taxon>Streptophyta</taxon>
        <taxon>Embryophyta</taxon>
        <taxon>Tracheophyta</taxon>
        <taxon>Spermatophyta</taxon>
        <taxon>Magnoliopsida</taxon>
        <taxon>Ranunculales</taxon>
        <taxon>Circaeasteraceae</taxon>
        <taxon>Kingdonia</taxon>
    </lineage>
</organism>
<accession>A0A7J7NRF8</accession>
<comment type="caution">
    <text evidence="2">The sequence shown here is derived from an EMBL/GenBank/DDBJ whole genome shotgun (WGS) entry which is preliminary data.</text>
</comment>
<dbReference type="AlphaFoldDB" id="A0A7J7NRF8"/>
<feature type="coiled-coil region" evidence="1">
    <location>
        <begin position="307"/>
        <end position="418"/>
    </location>
</feature>
<gene>
    <name evidence="2" type="ORF">GIB67_034183</name>
</gene>
<evidence type="ECO:0000256" key="1">
    <source>
        <dbReference type="SAM" id="Coils"/>
    </source>
</evidence>
<evidence type="ECO:0000313" key="2">
    <source>
        <dbReference type="EMBL" id="KAF6169791.1"/>
    </source>
</evidence>